<name>A0A940ICT9_9FIRM</name>
<dbReference type="Proteomes" id="UP000727857">
    <property type="component" value="Unassembled WGS sequence"/>
</dbReference>
<organism evidence="1 2">
    <name type="scientific">Candidatus Stercoripulliclostridium pullicola</name>
    <dbReference type="NCBI Taxonomy" id="2840953"/>
    <lineage>
        <taxon>Bacteria</taxon>
        <taxon>Bacillati</taxon>
        <taxon>Bacillota</taxon>
        <taxon>Clostridia</taxon>
        <taxon>Eubacteriales</taxon>
        <taxon>Candidatus Stercoripulliclostridium</taxon>
    </lineage>
</organism>
<gene>
    <name evidence="1" type="ORF">IAB16_01870</name>
</gene>
<dbReference type="EMBL" id="JADINF010000046">
    <property type="protein sequence ID" value="MBO8423760.1"/>
    <property type="molecule type" value="Genomic_DNA"/>
</dbReference>
<sequence>MKYKVTLNGKIYEVEVEKGEAVIAKEYEAA</sequence>
<reference evidence="1" key="2">
    <citation type="journal article" date="2021" name="PeerJ">
        <title>Extensive microbial diversity within the chicken gut microbiome revealed by metagenomics and culture.</title>
        <authorList>
            <person name="Gilroy R."/>
            <person name="Ravi A."/>
            <person name="Getino M."/>
            <person name="Pursley I."/>
            <person name="Horton D.L."/>
            <person name="Alikhan N.F."/>
            <person name="Baker D."/>
            <person name="Gharbi K."/>
            <person name="Hall N."/>
            <person name="Watson M."/>
            <person name="Adriaenssens E.M."/>
            <person name="Foster-Nyarko E."/>
            <person name="Jarju S."/>
            <person name="Secka A."/>
            <person name="Antonio M."/>
            <person name="Oren A."/>
            <person name="Chaudhuri R.R."/>
            <person name="La Ragione R."/>
            <person name="Hildebrand F."/>
            <person name="Pallen M.J."/>
        </authorList>
    </citation>
    <scope>NUCLEOTIDE SEQUENCE</scope>
    <source>
        <strain evidence="1">517</strain>
    </source>
</reference>
<feature type="non-terminal residue" evidence="1">
    <location>
        <position position="30"/>
    </location>
</feature>
<evidence type="ECO:0000313" key="2">
    <source>
        <dbReference type="Proteomes" id="UP000727857"/>
    </source>
</evidence>
<protein>
    <submittedName>
        <fullName evidence="1">Acetyl-CoA carboxylase biotin carboxyl carrier protein subunit</fullName>
    </submittedName>
</protein>
<dbReference type="AlphaFoldDB" id="A0A940ICT9"/>
<comment type="caution">
    <text evidence="1">The sequence shown here is derived from an EMBL/GenBank/DDBJ whole genome shotgun (WGS) entry which is preliminary data.</text>
</comment>
<evidence type="ECO:0000313" key="1">
    <source>
        <dbReference type="EMBL" id="MBO8423760.1"/>
    </source>
</evidence>
<reference evidence="1" key="1">
    <citation type="submission" date="2020-10" db="EMBL/GenBank/DDBJ databases">
        <authorList>
            <person name="Gilroy R."/>
        </authorList>
    </citation>
    <scope>NUCLEOTIDE SEQUENCE</scope>
    <source>
        <strain evidence="1">517</strain>
    </source>
</reference>
<proteinExistence type="predicted"/>
<accession>A0A940ICT9</accession>